<name>A0A1I5BWS5_9FLAO</name>
<gene>
    <name evidence="1" type="ORF">SAMN05660413_02595</name>
</gene>
<sequence length="100" mass="11629">MKKEVVFNITGLRKLVRHYKLNTRDALKLRGLFNSRIISIAYTASGGFDSSNGEFYAKEREVNYQLRIKYKIPKIDKEKFLLLRKAKEAVSFRKALEISG</sequence>
<organism evidence="1 2">
    <name type="scientific">Salegentibacter flavus</name>
    <dbReference type="NCBI Taxonomy" id="287099"/>
    <lineage>
        <taxon>Bacteria</taxon>
        <taxon>Pseudomonadati</taxon>
        <taxon>Bacteroidota</taxon>
        <taxon>Flavobacteriia</taxon>
        <taxon>Flavobacteriales</taxon>
        <taxon>Flavobacteriaceae</taxon>
        <taxon>Salegentibacter</taxon>
    </lineage>
</organism>
<dbReference type="RefSeq" id="WP_093410437.1">
    <property type="nucleotide sequence ID" value="NZ_FOVL01000017.1"/>
</dbReference>
<protein>
    <submittedName>
        <fullName evidence="1">Uncharacterized protein</fullName>
    </submittedName>
</protein>
<accession>A0A1I5BWS5</accession>
<evidence type="ECO:0000313" key="1">
    <source>
        <dbReference type="EMBL" id="SFN79143.1"/>
    </source>
</evidence>
<dbReference type="OrthoDB" id="1445683at2"/>
<dbReference type="Proteomes" id="UP000199153">
    <property type="component" value="Unassembled WGS sequence"/>
</dbReference>
<reference evidence="1 2" key="1">
    <citation type="submission" date="2016-10" db="EMBL/GenBank/DDBJ databases">
        <authorList>
            <person name="de Groot N.N."/>
        </authorList>
    </citation>
    <scope>NUCLEOTIDE SEQUENCE [LARGE SCALE GENOMIC DNA]</scope>
    <source>
        <strain evidence="1 2">DSM 17794</strain>
    </source>
</reference>
<dbReference type="AlphaFoldDB" id="A0A1I5BWS5"/>
<dbReference type="EMBL" id="FOVL01000017">
    <property type="protein sequence ID" value="SFN79143.1"/>
    <property type="molecule type" value="Genomic_DNA"/>
</dbReference>
<proteinExistence type="predicted"/>
<keyword evidence="2" id="KW-1185">Reference proteome</keyword>
<evidence type="ECO:0000313" key="2">
    <source>
        <dbReference type="Proteomes" id="UP000199153"/>
    </source>
</evidence>